<dbReference type="InterPro" id="IPR044901">
    <property type="entry name" value="Trehalose_TreZ_E-set_sf"/>
</dbReference>
<evidence type="ECO:0000256" key="14">
    <source>
        <dbReference type="PIRNR" id="PIRNR006337"/>
    </source>
</evidence>
<evidence type="ECO:0000313" key="19">
    <source>
        <dbReference type="Proteomes" id="UP000305887"/>
    </source>
</evidence>
<evidence type="ECO:0000313" key="18">
    <source>
        <dbReference type="EMBL" id="TNC46436.1"/>
    </source>
</evidence>
<dbReference type="InterPro" id="IPR013783">
    <property type="entry name" value="Ig-like_fold"/>
</dbReference>
<dbReference type="OrthoDB" id="9800174at2"/>
<evidence type="ECO:0000256" key="11">
    <source>
        <dbReference type="ARBA" id="ARBA00033284"/>
    </source>
</evidence>
<gene>
    <name evidence="18" type="primary">treZ</name>
    <name evidence="18" type="ORF">FHG66_19050</name>
</gene>
<evidence type="ECO:0000256" key="5">
    <source>
        <dbReference type="ARBA" id="ARBA00015938"/>
    </source>
</evidence>
<evidence type="ECO:0000256" key="7">
    <source>
        <dbReference type="ARBA" id="ARBA00022801"/>
    </source>
</evidence>
<dbReference type="GO" id="GO:0033942">
    <property type="term" value="F:4-alpha-D-(1-&gt;4)-alpha-D-glucanotrehalose trehalohydrolase activity"/>
    <property type="evidence" value="ECO:0007669"/>
    <property type="project" value="UniProtKB-EC"/>
</dbReference>
<dbReference type="SMART" id="SM00642">
    <property type="entry name" value="Aamy"/>
    <property type="match status" value="1"/>
</dbReference>
<dbReference type="NCBIfam" id="TIGR02402">
    <property type="entry name" value="trehalose_TreZ"/>
    <property type="match status" value="1"/>
</dbReference>
<evidence type="ECO:0000256" key="10">
    <source>
        <dbReference type="ARBA" id="ARBA00032057"/>
    </source>
</evidence>
<keyword evidence="9 14" id="KW-0326">Glycosidase</keyword>
<feature type="active site" description="Nucleophile" evidence="15">
    <location>
        <position position="262"/>
    </location>
</feature>
<keyword evidence="8" id="KW-0119">Carbohydrate metabolism</keyword>
<comment type="similarity">
    <text evidence="3 14">Belongs to the glycosyl hydrolase 13 family.</text>
</comment>
<dbReference type="GO" id="GO:0005992">
    <property type="term" value="P:trehalose biosynthetic process"/>
    <property type="evidence" value="ECO:0007669"/>
    <property type="project" value="UniProtKB-UniRule"/>
</dbReference>
<dbReference type="InterPro" id="IPR014756">
    <property type="entry name" value="Ig_E-set"/>
</dbReference>
<evidence type="ECO:0000256" key="15">
    <source>
        <dbReference type="PIRSR" id="PIRSR006337-1"/>
    </source>
</evidence>
<dbReference type="CDD" id="cd02853">
    <property type="entry name" value="E_set_MTHase_like_N"/>
    <property type="match status" value="1"/>
</dbReference>
<sequence length="601" mass="66428">MTGPGASFETSWGAVLQEDGRARFRLWAPDLNALSLRLNGLDRMMEPAGEGWFELVVADVAAGADYSFILPDGTAIPDPAARAMAGDVHGPSRLVDPRSYCWRSDWRGRPWEEAVLYEIHIGTFTPQGTFAAAKAKLPHLAATGVSVIELMPVAQFAGQRGWGYDGVCLYAPHNAYGTPDDLRDFVDSAHEHGLMVILDVVYNHFGPDGNYLSLYAKTFHDESRHTPWGAAIAYERDPVRRFFVENALTWLTEFRLDGLRLDAVDHVRDTSDPEILVEIAQRIRAEITDRPVYLTTEDNRNVTYLHERGPDGTAQRYDGEWNDDFHNVAHVIATGESDGYYADFAHNRWYLLARTLAEGFAYQGEVAPQTGEPRGKPSGHLPPTAFVDFLQNHDQVGNRAFGERLTTLASADMLRALTPILLLSPHVPLLFMGEEYGETRPFCFFTDFQGDLADAVREGRRREFAAFAAFAGGGQEALSHVPDPNAASTFEASRLDWTRCTSPEGQAKLAEIRELLALRRDRIVPYLKGVGPGCGTVLSHDEGAIAVDWRLNGAVLRLRANLGGTSRELPRAQGTLIFATHEDGNGPYPVAVYLEEDGSAR</sequence>
<feature type="domain" description="Glycosyl hydrolase family 13 catalytic" evidence="17">
    <location>
        <begin position="94"/>
        <end position="457"/>
    </location>
</feature>
<dbReference type="EMBL" id="VDFU01000037">
    <property type="protein sequence ID" value="TNC46436.1"/>
    <property type="molecule type" value="Genomic_DNA"/>
</dbReference>
<keyword evidence="7 14" id="KW-0378">Hydrolase</keyword>
<comment type="caution">
    <text evidence="18">The sequence shown here is derived from an EMBL/GenBank/DDBJ whole genome shotgun (WGS) entry which is preliminary data.</text>
</comment>
<dbReference type="AlphaFoldDB" id="A0A5C4ML06"/>
<evidence type="ECO:0000256" key="1">
    <source>
        <dbReference type="ARBA" id="ARBA00004496"/>
    </source>
</evidence>
<keyword evidence="19" id="KW-1185">Reference proteome</keyword>
<dbReference type="InterPro" id="IPR017853">
    <property type="entry name" value="GH"/>
</dbReference>
<dbReference type="UniPathway" id="UPA00299"/>
<comment type="pathway">
    <text evidence="2 14">Glycan biosynthesis; trehalose biosynthesis.</text>
</comment>
<evidence type="ECO:0000256" key="4">
    <source>
        <dbReference type="ARBA" id="ARBA00012268"/>
    </source>
</evidence>
<evidence type="ECO:0000256" key="13">
    <source>
        <dbReference type="NCBIfam" id="TIGR02402"/>
    </source>
</evidence>
<dbReference type="EC" id="3.2.1.141" evidence="4 13"/>
<dbReference type="GO" id="GO:0005737">
    <property type="term" value="C:cytoplasm"/>
    <property type="evidence" value="ECO:0007669"/>
    <property type="project" value="UniProtKB-SubCell"/>
</dbReference>
<organism evidence="18 19">
    <name type="scientific">Rubellimicrobium rubrum</name>
    <dbReference type="NCBI Taxonomy" id="2585369"/>
    <lineage>
        <taxon>Bacteria</taxon>
        <taxon>Pseudomonadati</taxon>
        <taxon>Pseudomonadota</taxon>
        <taxon>Alphaproteobacteria</taxon>
        <taxon>Rhodobacterales</taxon>
        <taxon>Roseobacteraceae</taxon>
        <taxon>Rubellimicrobium</taxon>
    </lineage>
</organism>
<evidence type="ECO:0000256" key="6">
    <source>
        <dbReference type="ARBA" id="ARBA00022490"/>
    </source>
</evidence>
<dbReference type="SUPFAM" id="SSF51445">
    <property type="entry name" value="(Trans)glycosidases"/>
    <property type="match status" value="1"/>
</dbReference>
<dbReference type="Gene3D" id="2.60.40.1180">
    <property type="entry name" value="Golgi alpha-mannosidase II"/>
    <property type="match status" value="1"/>
</dbReference>
<evidence type="ECO:0000256" key="2">
    <source>
        <dbReference type="ARBA" id="ARBA00005199"/>
    </source>
</evidence>
<evidence type="ECO:0000256" key="16">
    <source>
        <dbReference type="PIRSR" id="PIRSR006337-3"/>
    </source>
</evidence>
<evidence type="ECO:0000256" key="3">
    <source>
        <dbReference type="ARBA" id="ARBA00008061"/>
    </source>
</evidence>
<dbReference type="Pfam" id="PF00128">
    <property type="entry name" value="Alpha-amylase"/>
    <property type="match status" value="1"/>
</dbReference>
<feature type="site" description="Transition state stabilizer" evidence="16">
    <location>
        <position position="394"/>
    </location>
</feature>
<dbReference type="RefSeq" id="WP_139078638.1">
    <property type="nucleotide sequence ID" value="NZ_VDFU01000037.1"/>
</dbReference>
<proteinExistence type="inferred from homology"/>
<evidence type="ECO:0000259" key="17">
    <source>
        <dbReference type="SMART" id="SM00642"/>
    </source>
</evidence>
<dbReference type="PANTHER" id="PTHR43651:SF11">
    <property type="entry name" value="MALTO-OLIGOSYLTREHALOSE TREHALOHYDROLASE"/>
    <property type="match status" value="1"/>
</dbReference>
<comment type="subcellular location">
    <subcellularLocation>
        <location evidence="1 15">Cytoplasm</location>
    </subcellularLocation>
</comment>
<dbReference type="CDD" id="cd11325">
    <property type="entry name" value="AmyAc_GTHase"/>
    <property type="match status" value="1"/>
</dbReference>
<dbReference type="InterPro" id="IPR013780">
    <property type="entry name" value="Glyco_hydro_b"/>
</dbReference>
<dbReference type="InterPro" id="IPR006047">
    <property type="entry name" value="GH13_cat_dom"/>
</dbReference>
<feature type="active site" description="Proton donor" evidence="15">
    <location>
        <position position="297"/>
    </location>
</feature>
<comment type="catalytic activity">
    <reaction evidence="12 14">
        <text>hydrolysis of (1-&gt;4)-alpha-D-glucosidic linkage in 4-alpha-D-[(1-&gt;4)-alpha-D-glucanosyl]n trehalose to yield trehalose and (1-&gt;4)-alpha-D-glucan.</text>
        <dbReference type="EC" id="3.2.1.141"/>
    </reaction>
</comment>
<accession>A0A5C4ML06</accession>
<dbReference type="InterPro" id="IPR022567">
    <property type="entry name" value="DUF3459"/>
</dbReference>
<keyword evidence="6" id="KW-0963">Cytoplasm</keyword>
<dbReference type="Gene3D" id="2.60.40.10">
    <property type="entry name" value="Immunoglobulins"/>
    <property type="match status" value="1"/>
</dbReference>
<dbReference type="Proteomes" id="UP000305887">
    <property type="component" value="Unassembled WGS sequence"/>
</dbReference>
<dbReference type="PIRSF" id="PIRSF006337">
    <property type="entry name" value="Trehalose_TreZ"/>
    <property type="match status" value="1"/>
</dbReference>
<dbReference type="Gene3D" id="1.10.10.760">
    <property type="entry name" value="E-set domains of sugar-utilizing enzymes"/>
    <property type="match status" value="1"/>
</dbReference>
<evidence type="ECO:0000256" key="12">
    <source>
        <dbReference type="ARBA" id="ARBA00034013"/>
    </source>
</evidence>
<evidence type="ECO:0000256" key="8">
    <source>
        <dbReference type="ARBA" id="ARBA00023277"/>
    </source>
</evidence>
<protein>
    <recommendedName>
        <fullName evidence="5 13">Malto-oligosyltrehalose trehalohydrolase</fullName>
        <shortName evidence="14">MTHase</shortName>
        <ecNumber evidence="4 13">3.2.1.141</ecNumber>
    </recommendedName>
    <alternativeName>
        <fullName evidence="11 14">4-alpha-D-((1-&gt;4)-alpha-D-glucano)trehalose trehalohydrolase</fullName>
    </alternativeName>
    <alternativeName>
        <fullName evidence="10 14">Maltooligosyl trehalose trehalohydrolase</fullName>
    </alternativeName>
</protein>
<dbReference type="Gene3D" id="3.20.20.80">
    <property type="entry name" value="Glycosidases"/>
    <property type="match status" value="1"/>
</dbReference>
<dbReference type="InterPro" id="IPR012768">
    <property type="entry name" value="Trehalose_TreZ"/>
</dbReference>
<dbReference type="SUPFAM" id="SSF81296">
    <property type="entry name" value="E set domains"/>
    <property type="match status" value="1"/>
</dbReference>
<reference evidence="18 19" key="1">
    <citation type="submission" date="2019-06" db="EMBL/GenBank/DDBJ databases">
        <title>YIM 131921 draft genome.</title>
        <authorList>
            <person name="Jiang L."/>
        </authorList>
    </citation>
    <scope>NUCLEOTIDE SEQUENCE [LARGE SCALE GENOMIC DNA]</scope>
    <source>
        <strain evidence="18 19">YIM 131921</strain>
    </source>
</reference>
<dbReference type="Pfam" id="PF11941">
    <property type="entry name" value="DUF3459"/>
    <property type="match status" value="1"/>
</dbReference>
<evidence type="ECO:0000256" key="9">
    <source>
        <dbReference type="ARBA" id="ARBA00023295"/>
    </source>
</evidence>
<dbReference type="PANTHER" id="PTHR43651">
    <property type="entry name" value="1,4-ALPHA-GLUCAN-BRANCHING ENZYME"/>
    <property type="match status" value="1"/>
</dbReference>
<name>A0A5C4ML06_9RHOB</name>